<protein>
    <submittedName>
        <fullName evidence="11">Mechanosensitive ion channel family protein</fullName>
    </submittedName>
</protein>
<gene>
    <name evidence="11" type="ORF">IFO68_09350</name>
</gene>
<dbReference type="InterPro" id="IPR006686">
    <property type="entry name" value="MscS_channel_CS"/>
</dbReference>
<feature type="transmembrane region" description="Helical" evidence="7">
    <location>
        <begin position="339"/>
        <end position="358"/>
    </location>
</feature>
<feature type="transmembrane region" description="Helical" evidence="7">
    <location>
        <begin position="257"/>
        <end position="283"/>
    </location>
</feature>
<dbReference type="InterPro" id="IPR049278">
    <property type="entry name" value="MS_channel_C"/>
</dbReference>
<comment type="similarity">
    <text evidence="2">Belongs to the MscS (TC 1.A.23) family.</text>
</comment>
<evidence type="ECO:0000259" key="10">
    <source>
        <dbReference type="Pfam" id="PF21082"/>
    </source>
</evidence>
<feature type="domain" description="Mechanosensitive ion channel MscS C-terminal" evidence="10">
    <location>
        <begin position="700"/>
        <end position="781"/>
    </location>
</feature>
<evidence type="ECO:0000256" key="6">
    <source>
        <dbReference type="ARBA" id="ARBA00023136"/>
    </source>
</evidence>
<keyword evidence="4 7" id="KW-0812">Transmembrane</keyword>
<feature type="transmembrane region" description="Helical" evidence="7">
    <location>
        <begin position="295"/>
        <end position="318"/>
    </location>
</feature>
<feature type="transmembrane region" description="Helical" evidence="7">
    <location>
        <begin position="490"/>
        <end position="514"/>
    </location>
</feature>
<dbReference type="EMBL" id="JACYTP010000004">
    <property type="protein sequence ID" value="MBD8512895.1"/>
    <property type="molecule type" value="Genomic_DNA"/>
</dbReference>
<sequence length="809" mass="89017">MQQRIWPGQWHRLIATALSGLFVILLQGLLSASATSAEAPALKALHQKEPYVSWDRTASEARVLLQATTADTTKLERIRATLAEQRGEAYQLSQDKSVDVRWLEAQIKSLGPEPEEGESEPEVIASRRAELENELATVSAPIFLADAAYERANLLVGEVDKVIRQNLSEKLLNKSPTPLWPGRWGDALSELKQYAGVLAQQFHAVRQDPQQARNMSASITPFLVFMALALLTMLVIQPWVINRLDRFSHNLTKKSQILICNVFSTLLRLFFPLLTALLLVVAIGQLKLPLPAVKATISALAGAAVYIVVSHWLGFLIFRPKAAEQRIIHLDDASARRGMRICQLLGVFLGLIILLTAVKTDHAFSAASSAFLTLPVIVFGSWLMWQLAKVLSKAARKADETDEQSEQVNHVSRGVLNALVWLMKASSILSVVFVCVGYDSLARQAIIPMVMSIALIAFAMVIYYGLLNVINRIMGGDNEQDTEASVSEGLLPIVLIVIMFMLFAPMLALTWGARLTDIAEIWRLLSDGVELGDVRISLDVIITFLVVVFVGVLLTRWIQHVMRHSVLPKTKTDPGAQTAIVTGLGYVGYTLAIIIAVSAAGLNLSSLAVVAGALSVGIGFGLQTIVSNFVSGIILLIERPIKEGDWIEVSGHSGFVRKIAVRSTRIETFDLQDVVVPNSDLIAGIVKNMTLRSDHGRLIVPIGVAYGSDLNIVKQVLMEAAKKHGMILSYPEPTVVFTEMADSALLFELRCFVRDIKQYMIIKSELLFDIYQTLNEQGVSIPFPQRDVSIKGLEKLLKAWEERKAESGD</sequence>
<feature type="transmembrane region" description="Helical" evidence="7">
    <location>
        <begin position="215"/>
        <end position="236"/>
    </location>
</feature>
<feature type="domain" description="Mechanosensitive ion channel MscS" evidence="8">
    <location>
        <begin position="624"/>
        <end position="690"/>
    </location>
</feature>
<feature type="transmembrane region" description="Helical" evidence="7">
    <location>
        <begin position="445"/>
        <end position="470"/>
    </location>
</feature>
<reference evidence="11 12" key="1">
    <citation type="submission" date="2020-09" db="EMBL/GenBank/DDBJ databases">
        <title>Photobacterium sp. CAU 1568 isolated from sand of Sido Beach.</title>
        <authorList>
            <person name="Kim W."/>
        </authorList>
    </citation>
    <scope>NUCLEOTIDE SEQUENCE [LARGE SCALE GENOMIC DNA]</scope>
    <source>
        <strain evidence="11 12">CAU 1568</strain>
    </source>
</reference>
<name>A0ABR9BK31_9GAMM</name>
<keyword evidence="6 7" id="KW-0472">Membrane</keyword>
<dbReference type="SUPFAM" id="SSF82689">
    <property type="entry name" value="Mechanosensitive channel protein MscS (YggB), C-terminal domain"/>
    <property type="match status" value="1"/>
</dbReference>
<dbReference type="Gene3D" id="1.10.287.1260">
    <property type="match status" value="1"/>
</dbReference>
<evidence type="ECO:0000256" key="7">
    <source>
        <dbReference type="SAM" id="Phobius"/>
    </source>
</evidence>
<dbReference type="Gene3D" id="3.30.70.100">
    <property type="match status" value="1"/>
</dbReference>
<evidence type="ECO:0000256" key="2">
    <source>
        <dbReference type="ARBA" id="ARBA00008017"/>
    </source>
</evidence>
<evidence type="ECO:0000259" key="8">
    <source>
        <dbReference type="Pfam" id="PF00924"/>
    </source>
</evidence>
<feature type="transmembrane region" description="Helical" evidence="7">
    <location>
        <begin position="534"/>
        <end position="558"/>
    </location>
</feature>
<comment type="caution">
    <text evidence="11">The sequence shown here is derived from an EMBL/GenBank/DDBJ whole genome shotgun (WGS) entry which is preliminary data.</text>
</comment>
<evidence type="ECO:0000256" key="3">
    <source>
        <dbReference type="ARBA" id="ARBA00022475"/>
    </source>
</evidence>
<dbReference type="InterPro" id="IPR011014">
    <property type="entry name" value="MscS_channel_TM-2"/>
</dbReference>
<evidence type="ECO:0000313" key="11">
    <source>
        <dbReference type="EMBL" id="MBD8512895.1"/>
    </source>
</evidence>
<feature type="transmembrane region" description="Helical" evidence="7">
    <location>
        <begin position="364"/>
        <end position="385"/>
    </location>
</feature>
<evidence type="ECO:0000256" key="5">
    <source>
        <dbReference type="ARBA" id="ARBA00022989"/>
    </source>
</evidence>
<dbReference type="InterPro" id="IPR052702">
    <property type="entry name" value="MscS-like_channel"/>
</dbReference>
<dbReference type="Proteomes" id="UP000649768">
    <property type="component" value="Unassembled WGS sequence"/>
</dbReference>
<dbReference type="SUPFAM" id="SSF50182">
    <property type="entry name" value="Sm-like ribonucleoproteins"/>
    <property type="match status" value="1"/>
</dbReference>
<feature type="transmembrane region" description="Helical" evidence="7">
    <location>
        <begin position="608"/>
        <end position="637"/>
    </location>
</feature>
<dbReference type="SUPFAM" id="SSF82861">
    <property type="entry name" value="Mechanosensitive channel protein MscS (YggB), transmembrane region"/>
    <property type="match status" value="1"/>
</dbReference>
<feature type="domain" description="DUF3772" evidence="9">
    <location>
        <begin position="145"/>
        <end position="202"/>
    </location>
</feature>
<dbReference type="InterPro" id="IPR023408">
    <property type="entry name" value="MscS_beta-dom_sf"/>
</dbReference>
<organism evidence="11 12">
    <name type="scientific">Photobacterium arenosum</name>
    <dbReference type="NCBI Taxonomy" id="2774143"/>
    <lineage>
        <taxon>Bacteria</taxon>
        <taxon>Pseudomonadati</taxon>
        <taxon>Pseudomonadota</taxon>
        <taxon>Gammaproteobacteria</taxon>
        <taxon>Vibrionales</taxon>
        <taxon>Vibrionaceae</taxon>
        <taxon>Photobacterium</taxon>
    </lineage>
</organism>
<dbReference type="Pfam" id="PF12607">
    <property type="entry name" value="DUF3772"/>
    <property type="match status" value="1"/>
</dbReference>
<dbReference type="RefSeq" id="WP_192015648.1">
    <property type="nucleotide sequence ID" value="NZ_JACYTP010000004.1"/>
</dbReference>
<proteinExistence type="inferred from homology"/>
<feature type="transmembrane region" description="Helical" evidence="7">
    <location>
        <begin position="419"/>
        <end position="439"/>
    </location>
</feature>
<keyword evidence="12" id="KW-1185">Reference proteome</keyword>
<dbReference type="Pfam" id="PF00924">
    <property type="entry name" value="MS_channel_2nd"/>
    <property type="match status" value="1"/>
</dbReference>
<dbReference type="InterPro" id="IPR006685">
    <property type="entry name" value="MscS_channel_2nd"/>
</dbReference>
<keyword evidence="5 7" id="KW-1133">Transmembrane helix</keyword>
<comment type="subcellular location">
    <subcellularLocation>
        <location evidence="1">Cell membrane</location>
        <topology evidence="1">Multi-pass membrane protein</topology>
    </subcellularLocation>
</comment>
<evidence type="ECO:0000259" key="9">
    <source>
        <dbReference type="Pfam" id="PF12607"/>
    </source>
</evidence>
<evidence type="ECO:0000256" key="4">
    <source>
        <dbReference type="ARBA" id="ARBA00022692"/>
    </source>
</evidence>
<dbReference type="Pfam" id="PF21082">
    <property type="entry name" value="MS_channel_3rd"/>
    <property type="match status" value="1"/>
</dbReference>
<dbReference type="InterPro" id="IPR010920">
    <property type="entry name" value="LSM_dom_sf"/>
</dbReference>
<dbReference type="PANTHER" id="PTHR30347">
    <property type="entry name" value="POTASSIUM CHANNEL RELATED"/>
    <property type="match status" value="1"/>
</dbReference>
<dbReference type="InterPro" id="IPR011066">
    <property type="entry name" value="MscS_channel_C_sf"/>
</dbReference>
<keyword evidence="3" id="KW-1003">Cell membrane</keyword>
<feature type="transmembrane region" description="Helical" evidence="7">
    <location>
        <begin position="579"/>
        <end position="602"/>
    </location>
</feature>
<dbReference type="PANTHER" id="PTHR30347:SF1">
    <property type="entry name" value="MECHANOSENSITIVE CHANNEL MSCK"/>
    <property type="match status" value="1"/>
</dbReference>
<accession>A0ABR9BK31</accession>
<dbReference type="Gene3D" id="2.30.30.60">
    <property type="match status" value="1"/>
</dbReference>
<dbReference type="PROSITE" id="PS01246">
    <property type="entry name" value="UPF0003"/>
    <property type="match status" value="1"/>
</dbReference>
<evidence type="ECO:0000313" key="12">
    <source>
        <dbReference type="Proteomes" id="UP000649768"/>
    </source>
</evidence>
<evidence type="ECO:0000256" key="1">
    <source>
        <dbReference type="ARBA" id="ARBA00004651"/>
    </source>
</evidence>
<dbReference type="InterPro" id="IPR022249">
    <property type="entry name" value="DUF3772"/>
</dbReference>